<proteinExistence type="predicted"/>
<accession>A0A0V1F527</accession>
<reference evidence="1 2" key="1">
    <citation type="submission" date="2015-01" db="EMBL/GenBank/DDBJ databases">
        <title>Evolution of Trichinella species and genotypes.</title>
        <authorList>
            <person name="Korhonen P.K."/>
            <person name="Edoardo P."/>
            <person name="Giuseppe L.R."/>
            <person name="Gasser R.B."/>
        </authorList>
    </citation>
    <scope>NUCLEOTIDE SEQUENCE [LARGE SCALE GENOMIC DNA]</scope>
    <source>
        <strain evidence="1">ISS470</strain>
    </source>
</reference>
<organism evidence="1 2">
    <name type="scientific">Trichinella pseudospiralis</name>
    <name type="common">Parasitic roundworm</name>
    <dbReference type="NCBI Taxonomy" id="6337"/>
    <lineage>
        <taxon>Eukaryota</taxon>
        <taxon>Metazoa</taxon>
        <taxon>Ecdysozoa</taxon>
        <taxon>Nematoda</taxon>
        <taxon>Enoplea</taxon>
        <taxon>Dorylaimia</taxon>
        <taxon>Trichinellida</taxon>
        <taxon>Trichinellidae</taxon>
        <taxon>Trichinella</taxon>
    </lineage>
</organism>
<comment type="caution">
    <text evidence="1">The sequence shown here is derived from an EMBL/GenBank/DDBJ whole genome shotgun (WGS) entry which is preliminary data.</text>
</comment>
<evidence type="ECO:0000313" key="2">
    <source>
        <dbReference type="Proteomes" id="UP000054995"/>
    </source>
</evidence>
<keyword evidence="2" id="KW-1185">Reference proteome</keyword>
<dbReference type="AlphaFoldDB" id="A0A0V1F527"/>
<dbReference type="EMBL" id="JYDT01000256">
    <property type="protein sequence ID" value="KRY81168.1"/>
    <property type="molecule type" value="Genomic_DNA"/>
</dbReference>
<protein>
    <submittedName>
        <fullName evidence="1">Uncharacterized protein</fullName>
    </submittedName>
</protein>
<dbReference type="Proteomes" id="UP000054995">
    <property type="component" value="Unassembled WGS sequence"/>
</dbReference>
<sequence length="288" mass="32858">MATLQTKRLHFCQEKMTTQLSIPYPINSVNFTALCSKKPVHRYNKKTVPGEFLAILSAITFSFSQKTLLFLLYTVLLHSTHHGCCIALCHLPSTAEHAFCRFLDVLLPKRSELIVPYTCFGFKFYLNRGKFKGCAPLTFMNKSHRSCLKLHSNRTEKACNSLEEDSAEAEQVRITACSFLSGVIRTKIDAEAVKQNPPAGSLQVFLFTWRKRRRSKPQPATSSGRLLFCMCCQENRFKTTKENTHGVKSCLEKTPFSKQIARYFWTEDGSGAEKIQWQAEGRSWQTMC</sequence>
<evidence type="ECO:0000313" key="1">
    <source>
        <dbReference type="EMBL" id="KRY81168.1"/>
    </source>
</evidence>
<name>A0A0V1F527_TRIPS</name>
<gene>
    <name evidence="1" type="ORF">T4D_11300</name>
</gene>